<dbReference type="CDD" id="cd06577">
    <property type="entry name" value="PASTA_pknB"/>
    <property type="match status" value="1"/>
</dbReference>
<dbReference type="Proteomes" id="UP001203338">
    <property type="component" value="Unassembled WGS sequence"/>
</dbReference>
<evidence type="ECO:0000259" key="1">
    <source>
        <dbReference type="PROSITE" id="PS51178"/>
    </source>
</evidence>
<reference evidence="2 3" key="1">
    <citation type="submission" date="2022-05" db="EMBL/GenBank/DDBJ databases">
        <authorList>
            <person name="Park J.-S."/>
        </authorList>
    </citation>
    <scope>NUCLEOTIDE SEQUENCE [LARGE SCALE GENOMIC DNA]</scope>
    <source>
        <strain evidence="2 3">2012CJ34-2</strain>
    </source>
</reference>
<evidence type="ECO:0000313" key="2">
    <source>
        <dbReference type="EMBL" id="MCL6271674.1"/>
    </source>
</evidence>
<protein>
    <submittedName>
        <fullName evidence="2">PASTA domain-containing protein</fullName>
    </submittedName>
</protein>
<gene>
    <name evidence="2" type="ORF">M3P05_17285</name>
</gene>
<feature type="domain" description="PASTA" evidence="1">
    <location>
        <begin position="155"/>
        <end position="229"/>
    </location>
</feature>
<sequence length="229" mass="24218">MRNIKNLVQDVVVSPLGDVIASVGQGVADAQQALDEASIAKTLEIYTEGGEKALEILRAIGYKPTFYTLPETTGEVKVALRLGPKQSSSIQPAVSKTRKAAVSTALARAGLDTPALKPRMFATPVDAGYANKYGYQADVSAKLTFKIVPVPAPGGADELRVLPKLVGLKANDAEQLLDSLGLDTVYINQQGVTIDEPAASAKVLRQLPGFDEEEPVVVSAGDKIYLTVK</sequence>
<comment type="caution">
    <text evidence="2">The sequence shown here is derived from an EMBL/GenBank/DDBJ whole genome shotgun (WGS) entry which is preliminary data.</text>
</comment>
<dbReference type="EMBL" id="JAMFLX010000030">
    <property type="protein sequence ID" value="MCL6271674.1"/>
    <property type="molecule type" value="Genomic_DNA"/>
</dbReference>
<dbReference type="RefSeq" id="WP_249701312.1">
    <property type="nucleotide sequence ID" value="NZ_JAMFLX010000030.1"/>
</dbReference>
<accession>A0ABT0PJW1</accession>
<name>A0ABT0PJW1_9GAMM</name>
<evidence type="ECO:0000313" key="3">
    <source>
        <dbReference type="Proteomes" id="UP001203338"/>
    </source>
</evidence>
<organism evidence="2 3">
    <name type="scientific">Parendozoicomonas callyspongiae</name>
    <dbReference type="NCBI Taxonomy" id="2942213"/>
    <lineage>
        <taxon>Bacteria</taxon>
        <taxon>Pseudomonadati</taxon>
        <taxon>Pseudomonadota</taxon>
        <taxon>Gammaproteobacteria</taxon>
        <taxon>Oceanospirillales</taxon>
        <taxon>Endozoicomonadaceae</taxon>
        <taxon>Parendozoicomonas</taxon>
    </lineage>
</organism>
<keyword evidence="3" id="KW-1185">Reference proteome</keyword>
<proteinExistence type="predicted"/>
<dbReference type="Gene3D" id="3.30.10.20">
    <property type="match status" value="1"/>
</dbReference>
<dbReference type="PROSITE" id="PS51178">
    <property type="entry name" value="PASTA"/>
    <property type="match status" value="1"/>
</dbReference>
<dbReference type="InterPro" id="IPR005543">
    <property type="entry name" value="PASTA_dom"/>
</dbReference>